<accession>X1A059</accession>
<dbReference type="EMBL" id="BART01007788">
    <property type="protein sequence ID" value="GAG63512.1"/>
    <property type="molecule type" value="Genomic_DNA"/>
</dbReference>
<comment type="caution">
    <text evidence="1">The sequence shown here is derived from an EMBL/GenBank/DDBJ whole genome shotgun (WGS) entry which is preliminary data.</text>
</comment>
<proteinExistence type="predicted"/>
<reference evidence="1" key="1">
    <citation type="journal article" date="2014" name="Front. Microbiol.">
        <title>High frequency of phylogenetically diverse reductive dehalogenase-homologous genes in deep subseafloor sedimentary metagenomes.</title>
        <authorList>
            <person name="Kawai M."/>
            <person name="Futagami T."/>
            <person name="Toyoda A."/>
            <person name="Takaki Y."/>
            <person name="Nishi S."/>
            <person name="Hori S."/>
            <person name="Arai W."/>
            <person name="Tsubouchi T."/>
            <person name="Morono Y."/>
            <person name="Uchiyama I."/>
            <person name="Ito T."/>
            <person name="Fujiyama A."/>
            <person name="Inagaki F."/>
            <person name="Takami H."/>
        </authorList>
    </citation>
    <scope>NUCLEOTIDE SEQUENCE</scope>
    <source>
        <strain evidence="1">Expedition CK06-06</strain>
    </source>
</reference>
<evidence type="ECO:0000313" key="1">
    <source>
        <dbReference type="EMBL" id="GAG63512.1"/>
    </source>
</evidence>
<dbReference type="AlphaFoldDB" id="X1A059"/>
<protein>
    <recommendedName>
        <fullName evidence="2">F5/8 type C domain-containing protein</fullName>
    </recommendedName>
</protein>
<gene>
    <name evidence="1" type="ORF">S01H4_17650</name>
</gene>
<evidence type="ECO:0008006" key="2">
    <source>
        <dbReference type="Google" id="ProtNLM"/>
    </source>
</evidence>
<organism evidence="1">
    <name type="scientific">marine sediment metagenome</name>
    <dbReference type="NCBI Taxonomy" id="412755"/>
    <lineage>
        <taxon>unclassified sequences</taxon>
        <taxon>metagenomes</taxon>
        <taxon>ecological metagenomes</taxon>
    </lineage>
</organism>
<sequence length="112" mass="12176">MARETLSKEMLFVEDVTNLDAVTSATDGIAVDTRWYKDKTIFITVSGNSGAVTVNIEASHDGTDWFGVATKTYAASTNTVDIYSYTSYFPYMRTTTTTQGTSTVSTVITGRS</sequence>
<name>X1A059_9ZZZZ</name>